<dbReference type="InterPro" id="IPR036134">
    <property type="entry name" value="Crypto/Photolyase_FAD-like_sf"/>
</dbReference>
<evidence type="ECO:0000256" key="3">
    <source>
        <dbReference type="ARBA" id="ARBA00022630"/>
    </source>
</evidence>
<dbReference type="Gene3D" id="1.10.579.10">
    <property type="entry name" value="DNA Cyclobutane Dipyrimidine Photolyase, subunit A, domain 3"/>
    <property type="match status" value="1"/>
</dbReference>
<dbReference type="Gene3D" id="3.40.50.620">
    <property type="entry name" value="HUPs"/>
    <property type="match status" value="1"/>
</dbReference>
<accession>A0ABT3CZX1</accession>
<dbReference type="InterPro" id="IPR018394">
    <property type="entry name" value="DNA_photolyase_1_CS_C"/>
</dbReference>
<dbReference type="InterPro" id="IPR002081">
    <property type="entry name" value="Cryptochrome/DNA_photolyase_1"/>
</dbReference>
<keyword evidence="5 6" id="KW-0157">Chromophore</keyword>
<evidence type="ECO:0000256" key="5">
    <source>
        <dbReference type="ARBA" id="ARBA00022991"/>
    </source>
</evidence>
<evidence type="ECO:0000313" key="9">
    <source>
        <dbReference type="Proteomes" id="UP001300692"/>
    </source>
</evidence>
<keyword evidence="9" id="KW-1185">Reference proteome</keyword>
<evidence type="ECO:0000256" key="1">
    <source>
        <dbReference type="ARBA" id="ARBA00001932"/>
    </source>
</evidence>
<protein>
    <submittedName>
        <fullName evidence="8">DNA photolyase family protein</fullName>
    </submittedName>
</protein>
<dbReference type="PANTHER" id="PTHR11455:SF9">
    <property type="entry name" value="CRYPTOCHROME CIRCADIAN CLOCK 5 ISOFORM X1"/>
    <property type="match status" value="1"/>
</dbReference>
<evidence type="ECO:0000256" key="2">
    <source>
        <dbReference type="ARBA" id="ARBA00001974"/>
    </source>
</evidence>
<evidence type="ECO:0000256" key="4">
    <source>
        <dbReference type="ARBA" id="ARBA00022827"/>
    </source>
</evidence>
<dbReference type="SUPFAM" id="SSF52425">
    <property type="entry name" value="Cryptochrome/photolyase, N-terminal domain"/>
    <property type="match status" value="1"/>
</dbReference>
<comment type="cofactor">
    <cofactor evidence="2">
        <name>FAD</name>
        <dbReference type="ChEBI" id="CHEBI:57692"/>
    </cofactor>
</comment>
<dbReference type="SUPFAM" id="SSF48173">
    <property type="entry name" value="Cryptochrome/photolyase FAD-binding domain"/>
    <property type="match status" value="1"/>
</dbReference>
<evidence type="ECO:0000259" key="7">
    <source>
        <dbReference type="PROSITE" id="PS51645"/>
    </source>
</evidence>
<dbReference type="InterPro" id="IPR014729">
    <property type="entry name" value="Rossmann-like_a/b/a_fold"/>
</dbReference>
<dbReference type="InterPro" id="IPR036155">
    <property type="entry name" value="Crypto/Photolyase_N_sf"/>
</dbReference>
<keyword evidence="4 6" id="KW-0274">FAD</keyword>
<evidence type="ECO:0000256" key="6">
    <source>
        <dbReference type="RuleBase" id="RU004182"/>
    </source>
</evidence>
<dbReference type="Gene3D" id="1.25.40.80">
    <property type="match status" value="1"/>
</dbReference>
<dbReference type="PROSITE" id="PS00394">
    <property type="entry name" value="DNA_PHOTOLYASES_1_1"/>
    <property type="match status" value="1"/>
</dbReference>
<comment type="similarity">
    <text evidence="6">Belongs to the DNA photolyase family.</text>
</comment>
<dbReference type="EMBL" id="JAOYOD010000001">
    <property type="protein sequence ID" value="MCV9389124.1"/>
    <property type="molecule type" value="Genomic_DNA"/>
</dbReference>
<dbReference type="PRINTS" id="PR00147">
    <property type="entry name" value="DNAPHOTLYASE"/>
</dbReference>
<organism evidence="8 9">
    <name type="scientific">Reichenbachiella ulvae</name>
    <dbReference type="NCBI Taxonomy" id="2980104"/>
    <lineage>
        <taxon>Bacteria</taxon>
        <taxon>Pseudomonadati</taxon>
        <taxon>Bacteroidota</taxon>
        <taxon>Cytophagia</taxon>
        <taxon>Cytophagales</taxon>
        <taxon>Reichenbachiellaceae</taxon>
        <taxon>Reichenbachiella</taxon>
    </lineage>
</organism>
<dbReference type="PROSITE" id="PS51645">
    <property type="entry name" value="PHR_CRY_ALPHA_BETA"/>
    <property type="match status" value="1"/>
</dbReference>
<dbReference type="Pfam" id="PF00875">
    <property type="entry name" value="DNA_photolyase"/>
    <property type="match status" value="1"/>
</dbReference>
<dbReference type="InterPro" id="IPR006050">
    <property type="entry name" value="DNA_photolyase_N"/>
</dbReference>
<name>A0ABT3CZX1_9BACT</name>
<dbReference type="InterPro" id="IPR005101">
    <property type="entry name" value="Cryptochr/Photolyase_FAD-bd"/>
</dbReference>
<dbReference type="Pfam" id="PF03441">
    <property type="entry name" value="FAD_binding_7"/>
    <property type="match status" value="1"/>
</dbReference>
<sequence>MDPISVVWLRRDLRLFDNKAILKAKEFNLPIILLFIFDDDIINELKKDDPRITFIYQQLKKINDQLNKNGSSILIKKGKPLEVWNELKKSFNIINITCARDYEPYAQSRDKAIFEWAKQHGINFIGVKDQVIFEKNEVLKKDGKPYTVYTPYKNKWLEQFQQTKIEVIENINYELISKSQFDFPTLEILQLQKSKINVLDYDISVMEDYGEFRDIPHKDRTSYLSPHLRFGTVSIRQLVLLAKNKNETFLSELIWREFFMQILYHFPHVIDKSFKEKYDRIPWINNEEDFEKWCEGKTGYPLVDAGMRQLNQTGYMHNRVRMVVASFLCKHLLIDWRWGEAYFAEKLLDYELSSNNGNWQWAAGSGCDAAPYFRVFNPTSQLDKFDKELKYVKKWVPEYDTPKYPNPLVEHRFARQRALDTYKSALG</sequence>
<keyword evidence="3 6" id="KW-0285">Flavoprotein</keyword>
<dbReference type="PANTHER" id="PTHR11455">
    <property type="entry name" value="CRYPTOCHROME"/>
    <property type="match status" value="1"/>
</dbReference>
<gene>
    <name evidence="8" type="ORF">N7U62_20820</name>
</gene>
<proteinExistence type="inferred from homology"/>
<evidence type="ECO:0000313" key="8">
    <source>
        <dbReference type="EMBL" id="MCV9389124.1"/>
    </source>
</evidence>
<dbReference type="PROSITE" id="PS00691">
    <property type="entry name" value="DNA_PHOTOLYASES_1_2"/>
    <property type="match status" value="1"/>
</dbReference>
<comment type="cofactor">
    <cofactor evidence="1">
        <name>(6R)-5,10-methylene-5,6,7,8-tetrahydrofolate</name>
        <dbReference type="ChEBI" id="CHEBI:15636"/>
    </cofactor>
</comment>
<comment type="caution">
    <text evidence="8">The sequence shown here is derived from an EMBL/GenBank/DDBJ whole genome shotgun (WGS) entry which is preliminary data.</text>
</comment>
<reference evidence="8 9" key="1">
    <citation type="submission" date="2022-10" db="EMBL/GenBank/DDBJ databases">
        <title>Comparative genomics and taxonomic characterization of three novel marine species of genus Reichenbachiella exhibiting antioxidant and polysaccharide degradation activities.</title>
        <authorList>
            <person name="Muhammad N."/>
            <person name="Lee Y.-J."/>
            <person name="Ko J."/>
            <person name="Kim S.-G."/>
        </authorList>
    </citation>
    <scope>NUCLEOTIDE SEQUENCE [LARGE SCALE GENOMIC DNA]</scope>
    <source>
        <strain evidence="8 9">ABR2-5</strain>
    </source>
</reference>
<dbReference type="Proteomes" id="UP001300692">
    <property type="component" value="Unassembled WGS sequence"/>
</dbReference>
<feature type="domain" description="Photolyase/cryptochrome alpha/beta" evidence="7">
    <location>
        <begin position="3"/>
        <end position="132"/>
    </location>
</feature>